<reference evidence="1" key="2">
    <citation type="submission" date="2023-03" db="EMBL/GenBank/DDBJ databases">
        <authorList>
            <person name="Inwood S.N."/>
            <person name="Skelly J.G."/>
            <person name="Guhlin J."/>
            <person name="Harrop T.W.R."/>
            <person name="Goldson S.G."/>
            <person name="Dearden P.K."/>
        </authorList>
    </citation>
    <scope>NUCLEOTIDE SEQUENCE</scope>
    <source>
        <strain evidence="1">Irish</strain>
        <tissue evidence="1">Whole body</tissue>
    </source>
</reference>
<name>A0AA39FHL9_9HYME</name>
<reference evidence="1" key="1">
    <citation type="journal article" date="2023" name="bioRxiv">
        <title>Scaffold-level genome assemblies of two parasitoid biocontrol wasps reveal the parthenogenesis mechanism and an associated novel virus.</title>
        <authorList>
            <person name="Inwood S."/>
            <person name="Skelly J."/>
            <person name="Guhlin J."/>
            <person name="Harrop T."/>
            <person name="Goldson S."/>
            <person name="Dearden P."/>
        </authorList>
    </citation>
    <scope>NUCLEOTIDE SEQUENCE</scope>
    <source>
        <strain evidence="1">Irish</strain>
        <tissue evidence="1">Whole body</tissue>
    </source>
</reference>
<feature type="non-terminal residue" evidence="1">
    <location>
        <position position="102"/>
    </location>
</feature>
<dbReference type="Proteomes" id="UP001168990">
    <property type="component" value="Unassembled WGS sequence"/>
</dbReference>
<comment type="caution">
    <text evidence="1">The sequence shown here is derived from an EMBL/GenBank/DDBJ whole genome shotgun (WGS) entry which is preliminary data.</text>
</comment>
<evidence type="ECO:0000313" key="1">
    <source>
        <dbReference type="EMBL" id="KAK0169576.1"/>
    </source>
</evidence>
<sequence>YSAYELWKQCQLTDEKLRAIHKKPERNRSTFNSRLVTEQSCQAKNYSSLFFLNEIIESRERILAKKIIPINELSLSNILPMKNKNIGSKRGYGDIDGKFIKS</sequence>
<organism evidence="1 2">
    <name type="scientific">Microctonus aethiopoides</name>
    <dbReference type="NCBI Taxonomy" id="144406"/>
    <lineage>
        <taxon>Eukaryota</taxon>
        <taxon>Metazoa</taxon>
        <taxon>Ecdysozoa</taxon>
        <taxon>Arthropoda</taxon>
        <taxon>Hexapoda</taxon>
        <taxon>Insecta</taxon>
        <taxon>Pterygota</taxon>
        <taxon>Neoptera</taxon>
        <taxon>Endopterygota</taxon>
        <taxon>Hymenoptera</taxon>
        <taxon>Apocrita</taxon>
        <taxon>Ichneumonoidea</taxon>
        <taxon>Braconidae</taxon>
        <taxon>Euphorinae</taxon>
        <taxon>Microctonus</taxon>
    </lineage>
</organism>
<dbReference type="AlphaFoldDB" id="A0AA39FHL9"/>
<proteinExistence type="predicted"/>
<protein>
    <submittedName>
        <fullName evidence="1">Uncharacterized protein</fullName>
    </submittedName>
</protein>
<keyword evidence="2" id="KW-1185">Reference proteome</keyword>
<gene>
    <name evidence="1" type="ORF">PV328_011868</name>
</gene>
<accession>A0AA39FHL9</accession>
<evidence type="ECO:0000313" key="2">
    <source>
        <dbReference type="Proteomes" id="UP001168990"/>
    </source>
</evidence>
<dbReference type="EMBL" id="JAQQBS010000117">
    <property type="protein sequence ID" value="KAK0169576.1"/>
    <property type="molecule type" value="Genomic_DNA"/>
</dbReference>